<dbReference type="InterPro" id="IPR037069">
    <property type="entry name" value="AcylCoA_DH/ox_N_sf"/>
</dbReference>
<comment type="cofactor">
    <cofactor evidence="1 6">
        <name>FAD</name>
        <dbReference type="ChEBI" id="CHEBI:57692"/>
    </cofactor>
</comment>
<evidence type="ECO:0000259" key="9">
    <source>
        <dbReference type="Pfam" id="PF02771"/>
    </source>
</evidence>
<evidence type="ECO:0000256" key="6">
    <source>
        <dbReference type="RuleBase" id="RU362125"/>
    </source>
</evidence>
<dbReference type="Pfam" id="PF02770">
    <property type="entry name" value="Acyl-CoA_dh_M"/>
    <property type="match status" value="1"/>
</dbReference>
<protein>
    <submittedName>
        <fullName evidence="10">Acyl-CoA dehydrogenase family protein</fullName>
    </submittedName>
</protein>
<evidence type="ECO:0000256" key="5">
    <source>
        <dbReference type="ARBA" id="ARBA00023002"/>
    </source>
</evidence>
<evidence type="ECO:0000259" key="7">
    <source>
        <dbReference type="Pfam" id="PF00441"/>
    </source>
</evidence>
<keyword evidence="11" id="KW-1185">Reference proteome</keyword>
<dbReference type="InterPro" id="IPR013786">
    <property type="entry name" value="AcylCoA_DH/ox_N"/>
</dbReference>
<dbReference type="PANTHER" id="PTHR43292:SF4">
    <property type="entry name" value="ACYL-COA DEHYDROGENASE FADE34"/>
    <property type="match status" value="1"/>
</dbReference>
<gene>
    <name evidence="10" type="ORF">ORI27_15745</name>
</gene>
<dbReference type="InterPro" id="IPR052161">
    <property type="entry name" value="Mycobact_Acyl-CoA_DH"/>
</dbReference>
<dbReference type="EMBL" id="JAPJDO010000012">
    <property type="protein sequence ID" value="MCX2938161.1"/>
    <property type="molecule type" value="Genomic_DNA"/>
</dbReference>
<evidence type="ECO:0000256" key="3">
    <source>
        <dbReference type="ARBA" id="ARBA00022630"/>
    </source>
</evidence>
<dbReference type="Pfam" id="PF02771">
    <property type="entry name" value="Acyl-CoA_dh_N"/>
    <property type="match status" value="1"/>
</dbReference>
<accession>A0ABT3SF70</accession>
<comment type="similarity">
    <text evidence="2 6">Belongs to the acyl-CoA dehydrogenase family.</text>
</comment>
<name>A0ABT3SF70_9MYCO</name>
<evidence type="ECO:0000259" key="8">
    <source>
        <dbReference type="Pfam" id="PF02770"/>
    </source>
</evidence>
<feature type="domain" description="Acyl-CoA dehydrogenase/oxidase N-terminal" evidence="9">
    <location>
        <begin position="10"/>
        <end position="122"/>
    </location>
</feature>
<dbReference type="Gene3D" id="1.20.140.10">
    <property type="entry name" value="Butyryl-CoA Dehydrogenase, subunit A, domain 3"/>
    <property type="match status" value="1"/>
</dbReference>
<evidence type="ECO:0000256" key="2">
    <source>
        <dbReference type="ARBA" id="ARBA00009347"/>
    </source>
</evidence>
<dbReference type="Gene3D" id="1.10.540.10">
    <property type="entry name" value="Acyl-CoA dehydrogenase/oxidase, N-terminal domain"/>
    <property type="match status" value="1"/>
</dbReference>
<evidence type="ECO:0000313" key="11">
    <source>
        <dbReference type="Proteomes" id="UP001300745"/>
    </source>
</evidence>
<feature type="domain" description="Acyl-CoA dehydrogenase/oxidase C-terminal" evidence="7">
    <location>
        <begin position="306"/>
        <end position="386"/>
    </location>
</feature>
<dbReference type="RefSeq" id="WP_265997912.1">
    <property type="nucleotide sequence ID" value="NZ_JAPJDN010000012.1"/>
</dbReference>
<evidence type="ECO:0000256" key="1">
    <source>
        <dbReference type="ARBA" id="ARBA00001974"/>
    </source>
</evidence>
<keyword evidence="4 6" id="KW-0274">FAD</keyword>
<dbReference type="PANTHER" id="PTHR43292">
    <property type="entry name" value="ACYL-COA DEHYDROGENASE"/>
    <property type="match status" value="1"/>
</dbReference>
<evidence type="ECO:0000313" key="10">
    <source>
        <dbReference type="EMBL" id="MCX2938161.1"/>
    </source>
</evidence>
<dbReference type="InterPro" id="IPR009100">
    <property type="entry name" value="AcylCoA_DH/oxidase_NM_dom_sf"/>
</dbReference>
<dbReference type="InterPro" id="IPR036250">
    <property type="entry name" value="AcylCo_DH-like_C"/>
</dbReference>
<keyword evidence="3 6" id="KW-0285">Flavoprotein</keyword>
<proteinExistence type="inferred from homology"/>
<dbReference type="InterPro" id="IPR006091">
    <property type="entry name" value="Acyl-CoA_Oxase/DH_mid-dom"/>
</dbReference>
<dbReference type="Pfam" id="PF00441">
    <property type="entry name" value="Acyl-CoA_dh_1"/>
    <property type="match status" value="1"/>
</dbReference>
<dbReference type="SUPFAM" id="SSF47203">
    <property type="entry name" value="Acyl-CoA dehydrogenase C-terminal domain-like"/>
    <property type="match status" value="1"/>
</dbReference>
<dbReference type="SUPFAM" id="SSF56645">
    <property type="entry name" value="Acyl-CoA dehydrogenase NM domain-like"/>
    <property type="match status" value="1"/>
</dbReference>
<comment type="caution">
    <text evidence="10">The sequence shown here is derived from an EMBL/GenBank/DDBJ whole genome shotgun (WGS) entry which is preliminary data.</text>
</comment>
<reference evidence="10 11" key="1">
    <citation type="submission" date="2022-11" db="EMBL/GenBank/DDBJ databases">
        <title>Mycobacterium sp. nov.</title>
        <authorList>
            <person name="Papic B."/>
            <person name="Spicic S."/>
            <person name="Duvnjak S."/>
        </authorList>
    </citation>
    <scope>NUCLEOTIDE SEQUENCE [LARGE SCALE GENOMIC DNA]</scope>
    <source>
        <strain evidence="10 11">CVI_P4</strain>
    </source>
</reference>
<keyword evidence="5 6" id="KW-0560">Oxidoreductase</keyword>
<evidence type="ECO:0000256" key="4">
    <source>
        <dbReference type="ARBA" id="ARBA00022827"/>
    </source>
</evidence>
<dbReference type="Gene3D" id="2.40.110.10">
    <property type="entry name" value="Butyryl-CoA Dehydrogenase, subunit A, domain 2"/>
    <property type="match status" value="1"/>
</dbReference>
<dbReference type="InterPro" id="IPR009075">
    <property type="entry name" value="AcylCo_DH/oxidase_C"/>
</dbReference>
<feature type="domain" description="Acyl-CoA oxidase/dehydrogenase middle" evidence="8">
    <location>
        <begin position="127"/>
        <end position="217"/>
    </location>
</feature>
<organism evidence="10 11">
    <name type="scientific">Mycobacterium pinniadriaticum</name>
    <dbReference type="NCBI Taxonomy" id="2994102"/>
    <lineage>
        <taxon>Bacteria</taxon>
        <taxon>Bacillati</taxon>
        <taxon>Actinomycetota</taxon>
        <taxon>Actinomycetes</taxon>
        <taxon>Mycobacteriales</taxon>
        <taxon>Mycobacteriaceae</taxon>
        <taxon>Mycobacterium</taxon>
    </lineage>
</organism>
<dbReference type="InterPro" id="IPR046373">
    <property type="entry name" value="Acyl-CoA_Oxase/DH_mid-dom_sf"/>
</dbReference>
<sequence>MNFGVIEVGPEVQAFRGEVQQFLDEHLTPEVIAEDRLTGNGHSQAFHEALGARGWIMPMWPVEEGGAGLDPLRARILALELAWRQSMWVSISRLITTTIALGVRAWASDTLREEILPGVARGTVLMCLGYTEPDSGSDMAAAKTRATHDGDDWVIQGQKMFTTGAQNSHYVWLLARTDPDAPKTQGLTMFLVPLDRPGIEITPIHTLGGERTNTVYLDSVRVSDHYRVGPVGQGWRVVAGALDAEHRMGRIEDRGIGDDANMGTWQGLIHRLTDVAVRWAASGQHPDGSPVADDPLACERVAQVALDAEVAAILEGPMSKVATATSLIRGSADLIDLFGPAGTLLAGEDGAVCDGDVEFLHRFAQGTAIYGGSVEIFHNMLAERVLGLPRARMLPPRERT</sequence>
<dbReference type="Proteomes" id="UP001300745">
    <property type="component" value="Unassembled WGS sequence"/>
</dbReference>